<dbReference type="Proteomes" id="UP001165079">
    <property type="component" value="Unassembled WGS sequence"/>
</dbReference>
<gene>
    <name evidence="4" type="ORF">Afil01_61300</name>
</gene>
<dbReference type="RefSeq" id="WP_285666774.1">
    <property type="nucleotide sequence ID" value="NZ_BSTX01000005.1"/>
</dbReference>
<dbReference type="Pfam" id="PF01494">
    <property type="entry name" value="FAD_binding_3"/>
    <property type="match status" value="1"/>
</dbReference>
<evidence type="ECO:0000313" key="5">
    <source>
        <dbReference type="Proteomes" id="UP001165079"/>
    </source>
</evidence>
<dbReference type="AlphaFoldDB" id="A0A9W6WCQ5"/>
<proteinExistence type="predicted"/>
<organism evidence="4 5">
    <name type="scientific">Actinorhabdospora filicis</name>
    <dbReference type="NCBI Taxonomy" id="1785913"/>
    <lineage>
        <taxon>Bacteria</taxon>
        <taxon>Bacillati</taxon>
        <taxon>Actinomycetota</taxon>
        <taxon>Actinomycetes</taxon>
        <taxon>Micromonosporales</taxon>
        <taxon>Micromonosporaceae</taxon>
        <taxon>Actinorhabdospora</taxon>
    </lineage>
</organism>
<feature type="domain" description="FAD-binding" evidence="3">
    <location>
        <begin position="6"/>
        <end position="319"/>
    </location>
</feature>
<dbReference type="InterPro" id="IPR036188">
    <property type="entry name" value="FAD/NAD-bd_sf"/>
</dbReference>
<dbReference type="GO" id="GO:0071949">
    <property type="term" value="F:FAD binding"/>
    <property type="evidence" value="ECO:0007669"/>
    <property type="project" value="InterPro"/>
</dbReference>
<dbReference type="SUPFAM" id="SSF51905">
    <property type="entry name" value="FAD/NAD(P)-binding domain"/>
    <property type="match status" value="1"/>
</dbReference>
<evidence type="ECO:0000256" key="2">
    <source>
        <dbReference type="ARBA" id="ARBA00023033"/>
    </source>
</evidence>
<keyword evidence="5" id="KW-1185">Reference proteome</keyword>
<protein>
    <submittedName>
        <fullName evidence="4">FAD-dependent oxidoreductase</fullName>
    </submittedName>
</protein>
<keyword evidence="1" id="KW-0560">Oxidoreductase</keyword>
<comment type="caution">
    <text evidence="4">The sequence shown here is derived from an EMBL/GenBank/DDBJ whole genome shotgun (WGS) entry which is preliminary data.</text>
</comment>
<evidence type="ECO:0000259" key="3">
    <source>
        <dbReference type="Pfam" id="PF01494"/>
    </source>
</evidence>
<sequence>MNRSMKALVIGGGIAGPVAGIALERAGIDAAVFEAYDATADGVGGALGFAPNGREALAAVGIDIEPIAEDMDAFVMLSWTGKVLGEFAPPPDLPKQRMLWRTDLYRLLYDTAAERGVPIVHGKRLTGLTQDADGVTAAFADGTTERGDVLIAADGIRSAVRALIDPHAPAPRYSGLLGFGARVPGEGLDSTRRKMHMAFGKRAFLGWSVTEDGEAGYFINLPWKRPMSAAEAKAVPPAEWLRHLAAAVADDRTPGPELVRRTRPEDLLVTGALEDVPTVPTWHKGRVVLIGDAAHATSPSSGQGASLAAESAVMIARCLRDLPYERAFPVFERMRRERVERIIAMAARTNQNKAAGPVARVIRDLVMPPLMRRADPKRFTWQFEHTVDFEAPAVAGV</sequence>
<dbReference type="InterPro" id="IPR050493">
    <property type="entry name" value="FAD-dep_Monooxygenase_BioMet"/>
</dbReference>
<evidence type="ECO:0000256" key="1">
    <source>
        <dbReference type="ARBA" id="ARBA00023002"/>
    </source>
</evidence>
<dbReference type="PRINTS" id="PR00420">
    <property type="entry name" value="RNGMNOXGNASE"/>
</dbReference>
<dbReference type="GO" id="GO:0004497">
    <property type="term" value="F:monooxygenase activity"/>
    <property type="evidence" value="ECO:0007669"/>
    <property type="project" value="UniProtKB-KW"/>
</dbReference>
<dbReference type="EMBL" id="BSTX01000005">
    <property type="protein sequence ID" value="GLZ81323.1"/>
    <property type="molecule type" value="Genomic_DNA"/>
</dbReference>
<accession>A0A9W6WCQ5</accession>
<dbReference type="Gene3D" id="3.50.50.60">
    <property type="entry name" value="FAD/NAD(P)-binding domain"/>
    <property type="match status" value="1"/>
</dbReference>
<name>A0A9W6WCQ5_9ACTN</name>
<dbReference type="PANTHER" id="PTHR13789">
    <property type="entry name" value="MONOOXYGENASE"/>
    <property type="match status" value="1"/>
</dbReference>
<reference evidence="4" key="1">
    <citation type="submission" date="2023-03" db="EMBL/GenBank/DDBJ databases">
        <title>Actinorhabdospora filicis NBRC 111898.</title>
        <authorList>
            <person name="Ichikawa N."/>
            <person name="Sato H."/>
            <person name="Tonouchi N."/>
        </authorList>
    </citation>
    <scope>NUCLEOTIDE SEQUENCE</scope>
    <source>
        <strain evidence="4">NBRC 111898</strain>
    </source>
</reference>
<dbReference type="PANTHER" id="PTHR13789:SF309">
    <property type="entry name" value="PUTATIVE (AFU_ORTHOLOGUE AFUA_6G14510)-RELATED"/>
    <property type="match status" value="1"/>
</dbReference>
<dbReference type="InterPro" id="IPR002938">
    <property type="entry name" value="FAD-bd"/>
</dbReference>
<keyword evidence="2" id="KW-0503">Monooxygenase</keyword>
<evidence type="ECO:0000313" key="4">
    <source>
        <dbReference type="EMBL" id="GLZ81323.1"/>
    </source>
</evidence>